<protein>
    <submittedName>
        <fullName evidence="1">Uncharacterized protein</fullName>
    </submittedName>
</protein>
<accession>A3VGI6</accession>
<dbReference type="EMBL" id="AAMT01000008">
    <property type="protein sequence ID" value="EAQ12391.1"/>
    <property type="molecule type" value="Genomic_DNA"/>
</dbReference>
<comment type="caution">
    <text evidence="1">The sequence shown here is derived from an EMBL/GenBank/DDBJ whole genome shotgun (WGS) entry which is preliminary data.</text>
</comment>
<dbReference type="HOGENOM" id="CLU_3397322_0_0_5"/>
<dbReference type="AlphaFoldDB" id="A3VGI6"/>
<gene>
    <name evidence="1" type="ORF">RB2654_13935</name>
</gene>
<name>A3VGI6_9RHOB</name>
<dbReference type="Proteomes" id="UP000002931">
    <property type="component" value="Unassembled WGS sequence"/>
</dbReference>
<proteinExistence type="predicted"/>
<evidence type="ECO:0000313" key="1">
    <source>
        <dbReference type="EMBL" id="EAQ12391.1"/>
    </source>
</evidence>
<reference evidence="1 2" key="1">
    <citation type="journal article" date="2010" name="J. Bacteriol.">
        <title>Genome sequences of Pelagibaca bermudensis HTCC2601T and Maritimibacter alkaliphilus HTCC2654T, the type strains of two marine Roseobacter genera.</title>
        <authorList>
            <person name="Thrash J.C."/>
            <person name="Cho J.C."/>
            <person name="Ferriera S."/>
            <person name="Johnson J."/>
            <person name="Vergin K.L."/>
            <person name="Giovannoni S.J."/>
        </authorList>
    </citation>
    <scope>NUCLEOTIDE SEQUENCE [LARGE SCALE GENOMIC DNA]</scope>
    <source>
        <strain evidence="1 2">HTCC2654</strain>
    </source>
</reference>
<keyword evidence="2" id="KW-1185">Reference proteome</keyword>
<organism evidence="1 2">
    <name type="scientific">Maritimibacter alkaliphilus HTCC2654</name>
    <dbReference type="NCBI Taxonomy" id="314271"/>
    <lineage>
        <taxon>Bacteria</taxon>
        <taxon>Pseudomonadati</taxon>
        <taxon>Pseudomonadota</taxon>
        <taxon>Alphaproteobacteria</taxon>
        <taxon>Rhodobacterales</taxon>
        <taxon>Roseobacteraceae</taxon>
        <taxon>Maritimibacter</taxon>
    </lineage>
</organism>
<evidence type="ECO:0000313" key="2">
    <source>
        <dbReference type="Proteomes" id="UP000002931"/>
    </source>
</evidence>
<dbReference type="STRING" id="314271.RB2654_13935"/>
<sequence>MMVAALSAVIPSPIPLRSIRKIRGSDRRFGR</sequence>